<dbReference type="STRING" id="742823.HMPREF9465_00009"/>
<dbReference type="RefSeq" id="WP_005432887.1">
    <property type="nucleotide sequence ID" value="NZ_JH815513.1"/>
</dbReference>
<dbReference type="InterPro" id="IPR036866">
    <property type="entry name" value="RibonucZ/Hydroxyglut_hydro"/>
</dbReference>
<dbReference type="SUPFAM" id="SSF56281">
    <property type="entry name" value="Metallo-hydrolase/oxidoreductase"/>
    <property type="match status" value="1"/>
</dbReference>
<dbReference type="InterPro" id="IPR041712">
    <property type="entry name" value="DHPS-like_MBL-fold"/>
</dbReference>
<dbReference type="Gene3D" id="3.60.15.10">
    <property type="entry name" value="Ribonuclease Z/Hydroxyacylglutathione hydrolase-like"/>
    <property type="match status" value="1"/>
</dbReference>
<evidence type="ECO:0000313" key="2">
    <source>
        <dbReference type="EMBL" id="EKB32326.1"/>
    </source>
</evidence>
<dbReference type="OrthoDB" id="9784009at2"/>
<dbReference type="AlphaFoldDB" id="K1JQ39"/>
<dbReference type="PANTHER" id="PTHR13754">
    <property type="entry name" value="METALLO-BETA-LACTAMASE SUPERFAMILY PROTEIN"/>
    <property type="match status" value="1"/>
</dbReference>
<dbReference type="Proteomes" id="UP000005835">
    <property type="component" value="Unassembled WGS sequence"/>
</dbReference>
<dbReference type="Pfam" id="PF00753">
    <property type="entry name" value="Lactamase_B"/>
    <property type="match status" value="1"/>
</dbReference>
<protein>
    <recommendedName>
        <fullName evidence="1">Metallo-beta-lactamase domain-containing protein</fullName>
    </recommendedName>
</protein>
<accession>K1JQ39</accession>
<dbReference type="InterPro" id="IPR001279">
    <property type="entry name" value="Metallo-B-lactamas"/>
</dbReference>
<dbReference type="PANTHER" id="PTHR13754:SF13">
    <property type="entry name" value="METALLO-BETA-LACTAMASE SUPERFAMILY PROTEIN (AFU_ORTHOLOGUE AFUA_3G07630)"/>
    <property type="match status" value="1"/>
</dbReference>
<gene>
    <name evidence="2" type="ORF">HMPREF9465_00009</name>
</gene>
<dbReference type="PATRIC" id="fig|742823.3.peg.9"/>
<reference evidence="2 3" key="1">
    <citation type="submission" date="2012-05" db="EMBL/GenBank/DDBJ databases">
        <title>The Genome Sequence of Sutterella wadsworthensis 2_1_59BFAA.</title>
        <authorList>
            <consortium name="The Broad Institute Genome Sequencing Platform"/>
            <person name="Earl A."/>
            <person name="Ward D."/>
            <person name="Feldgarden M."/>
            <person name="Gevers D."/>
            <person name="Daigneault M."/>
            <person name="Strauss J."/>
            <person name="Allen-Vercoe E."/>
            <person name="Walker B."/>
            <person name="Young S.K."/>
            <person name="Zeng Q."/>
            <person name="Gargeya S."/>
            <person name="Fitzgerald M."/>
            <person name="Haas B."/>
            <person name="Abouelleil A."/>
            <person name="Alvarado L."/>
            <person name="Arachchi H.M."/>
            <person name="Berlin A.M."/>
            <person name="Chapman S.B."/>
            <person name="Goldberg J."/>
            <person name="Griggs A."/>
            <person name="Gujja S."/>
            <person name="Hansen M."/>
            <person name="Howarth C."/>
            <person name="Imamovic A."/>
            <person name="Larimer J."/>
            <person name="McCowen C."/>
            <person name="Montmayeur A."/>
            <person name="Murphy C."/>
            <person name="Neiman D."/>
            <person name="Pearson M."/>
            <person name="Priest M."/>
            <person name="Roberts A."/>
            <person name="Saif S."/>
            <person name="Shea T."/>
            <person name="Sisk P."/>
            <person name="Sykes S."/>
            <person name="Wortman J."/>
            <person name="Nusbaum C."/>
            <person name="Birren B."/>
        </authorList>
    </citation>
    <scope>NUCLEOTIDE SEQUENCE [LARGE SCALE GENOMIC DNA]</scope>
    <source>
        <strain evidence="2 3">2_1_59BFAA</strain>
    </source>
</reference>
<dbReference type="HOGENOM" id="CLU_036012_0_0_4"/>
<dbReference type="CDD" id="cd07713">
    <property type="entry name" value="DHPS-like_MBL-fold"/>
    <property type="match status" value="1"/>
</dbReference>
<feature type="domain" description="Metallo-beta-lactamase" evidence="1">
    <location>
        <begin position="24"/>
        <end position="134"/>
    </location>
</feature>
<proteinExistence type="predicted"/>
<evidence type="ECO:0000313" key="3">
    <source>
        <dbReference type="Proteomes" id="UP000005835"/>
    </source>
</evidence>
<sequence length="270" mass="28830">MTSVTIVVDNFCQRQGLYAEWGFSAFIRTPSGNLLWDTGGILHVLLHNLRALGIRPEGVENLALSHGHFDHASGLTDILRVAPSAKLWASREIARLRWGDADASRASGGGPLFAGLPFTPVDGGVEILPEVIAFTVPADERDPRFLVFDNMFETGATGDKVPDTFADDVSLLVKGSAGWSVVLGCAHAGLPNILNYAMKRFGIEGFDAVTGGTHLSGACSEELPVWMDALAAVPVRRWRVNHCTGFRAAAALAGRFDDVDWAGAGAVLTF</sequence>
<dbReference type="EMBL" id="ADMG01000002">
    <property type="protein sequence ID" value="EKB32326.1"/>
    <property type="molecule type" value="Genomic_DNA"/>
</dbReference>
<name>K1JQ39_9BURK</name>
<dbReference type="GO" id="GO:0016740">
    <property type="term" value="F:transferase activity"/>
    <property type="evidence" value="ECO:0007669"/>
    <property type="project" value="TreeGrafter"/>
</dbReference>
<dbReference type="eggNOG" id="COG1237">
    <property type="taxonomic scope" value="Bacteria"/>
</dbReference>
<evidence type="ECO:0000259" key="1">
    <source>
        <dbReference type="Pfam" id="PF00753"/>
    </source>
</evidence>
<comment type="caution">
    <text evidence="2">The sequence shown here is derived from an EMBL/GenBank/DDBJ whole genome shotgun (WGS) entry which is preliminary data.</text>
</comment>
<organism evidence="2 3">
    <name type="scientific">Sutterella wadsworthensis 2_1_59BFAA</name>
    <dbReference type="NCBI Taxonomy" id="742823"/>
    <lineage>
        <taxon>Bacteria</taxon>
        <taxon>Pseudomonadati</taxon>
        <taxon>Pseudomonadota</taxon>
        <taxon>Betaproteobacteria</taxon>
        <taxon>Burkholderiales</taxon>
        <taxon>Sutterellaceae</taxon>
        <taxon>Sutterella</taxon>
    </lineage>
</organism>
<dbReference type="InterPro" id="IPR052926">
    <property type="entry name" value="Metallo-beta-lactamase_dom"/>
</dbReference>
<keyword evidence="3" id="KW-1185">Reference proteome</keyword>